<keyword evidence="3" id="KW-0175">Coiled coil</keyword>
<dbReference type="PANTHER" id="PTHR47809:SF2">
    <property type="entry name" value="DNA-BINDING BROMODOMAIN-CONTAINING PROTEIN"/>
    <property type="match status" value="1"/>
</dbReference>
<feature type="compositionally biased region" description="Polar residues" evidence="4">
    <location>
        <begin position="914"/>
        <end position="926"/>
    </location>
</feature>
<dbReference type="Gene3D" id="1.20.920.10">
    <property type="entry name" value="Bromodomain-like"/>
    <property type="match status" value="1"/>
</dbReference>
<proteinExistence type="predicted"/>
<feature type="region of interest" description="Disordered" evidence="4">
    <location>
        <begin position="544"/>
        <end position="590"/>
    </location>
</feature>
<sequence length="933" mass="104566">MKRKRGPGKCKQKKLSVVRAGDISVDPGYYSDINEENNGIESRTEIETREVNTNLSGQRVGLDTPVTNNKTVGGAAAKLAWAITSSRTNLTSDRVPLQRERVGQKEPKSSHGHPGHNKQDLDAAQSVIKKIMKMDAAVPFNAPVDPIALEIPDYFDIIDTPMDFGTICSKLENGLKYRNSEEVLNDVQLIWDNCSKYNKKGSYIVELMERVKNNFMKQWTAAGLYKEQQTVNNGHLSHNPQVLAEPTVRREETEHRNHVRSTISRSAYLQEHDWSQRQHQQLSNCCSHSFKPQQISCCSHTQHDLAPRDNHFTGLQPVDFMNGKSCSQWGHEAGPSLMHSSRPSPSCSFMGPPKQRPFMNHLGSSQLPPSQVQSVINAESAGQLHLPRREHAFSSARDADNGYHPQQYQVDPVHMHAYQPSASCMPVHQPNQCASHQFQSSHVDGGRNMEFAGNLHIPPPTESTADCTKHGTEYPQAPVTDKTTCQNLNQINSTPEQSSSSMANNEACPSPSERLHSTAVDKNFSKRKTRGQGLVQCQEQLSPMMNGQEHNPQGDTSQVKTVSPQSRPQPPTADFDKKRKKASRGRGPTIDIAEEGERIPITTNAQGQPVGPQAQKLTTFLGTLARNGHYLPLTYLDWRAVPIETKEKMWEKVQLRFDIDPMSKDLVLQSLSLRWKDWKSKLKIAHYYPYETDEERLADRDERVLPDQWAALIKLWSTELMQKRSARNRANRMQAKYIHATGRKSFARIREEQKANRPDGKELSRAELFILTRTGKNGKPTNEAASEVIKQLRNRAKDQNTLEDNNKQGDVLSEIIGPDKLGRTRCIELGPAPYDLGGLKPAAKKMVSEANSEIREMKEKMAVMEQTCAQMASQMAAMTSMMSSMHKNSPNENAADTAAFASAASDHSVPQLPHTKQNPLEGSTRQTRSKRKI</sequence>
<keyword evidence="7" id="KW-1185">Reference proteome</keyword>
<feature type="compositionally biased region" description="Polar residues" evidence="4">
    <location>
        <begin position="481"/>
        <end position="504"/>
    </location>
</feature>
<dbReference type="InterPro" id="IPR036427">
    <property type="entry name" value="Bromodomain-like_sf"/>
</dbReference>
<keyword evidence="1 2" id="KW-0103">Bromodomain</keyword>
<gene>
    <name evidence="6" type="ORF">BUALT_Bualt15G0089300</name>
</gene>
<feature type="compositionally biased region" description="Basic and acidic residues" evidence="4">
    <location>
        <begin position="96"/>
        <end position="109"/>
    </location>
</feature>
<evidence type="ECO:0000256" key="2">
    <source>
        <dbReference type="PROSITE-ProRule" id="PRU00035"/>
    </source>
</evidence>
<dbReference type="PANTHER" id="PTHR47809">
    <property type="entry name" value="DNA-BINDING BROMODOMAIN-CONTAINING PROTEIN"/>
    <property type="match status" value="1"/>
</dbReference>
<feature type="region of interest" description="Disordered" evidence="4">
    <location>
        <begin position="883"/>
        <end position="933"/>
    </location>
</feature>
<evidence type="ECO:0000256" key="1">
    <source>
        <dbReference type="ARBA" id="ARBA00023117"/>
    </source>
</evidence>
<reference evidence="6" key="1">
    <citation type="submission" date="2019-10" db="EMBL/GenBank/DDBJ databases">
        <authorList>
            <person name="Zhang R."/>
            <person name="Pan Y."/>
            <person name="Wang J."/>
            <person name="Ma R."/>
            <person name="Yu S."/>
        </authorList>
    </citation>
    <scope>NUCLEOTIDE SEQUENCE</scope>
    <source>
        <strain evidence="6">LA-IB0</strain>
        <tissue evidence="6">Leaf</tissue>
    </source>
</reference>
<organism evidence="6 7">
    <name type="scientific">Buddleja alternifolia</name>
    <dbReference type="NCBI Taxonomy" id="168488"/>
    <lineage>
        <taxon>Eukaryota</taxon>
        <taxon>Viridiplantae</taxon>
        <taxon>Streptophyta</taxon>
        <taxon>Embryophyta</taxon>
        <taxon>Tracheophyta</taxon>
        <taxon>Spermatophyta</taxon>
        <taxon>Magnoliopsida</taxon>
        <taxon>eudicotyledons</taxon>
        <taxon>Gunneridae</taxon>
        <taxon>Pentapetalae</taxon>
        <taxon>asterids</taxon>
        <taxon>lamiids</taxon>
        <taxon>Lamiales</taxon>
        <taxon>Scrophulariaceae</taxon>
        <taxon>Buddlejeae</taxon>
        <taxon>Buddleja</taxon>
    </lineage>
</organism>
<dbReference type="Pfam" id="PF03004">
    <property type="entry name" value="Transposase_24"/>
    <property type="match status" value="1"/>
</dbReference>
<dbReference type="AlphaFoldDB" id="A0AAV6WKC3"/>
<dbReference type="SMART" id="SM00297">
    <property type="entry name" value="BROMO"/>
    <property type="match status" value="1"/>
</dbReference>
<feature type="compositionally biased region" description="Low complexity" evidence="4">
    <location>
        <begin position="894"/>
        <end position="906"/>
    </location>
</feature>
<feature type="compositionally biased region" description="Polar residues" evidence="4">
    <location>
        <begin position="544"/>
        <end position="566"/>
    </location>
</feature>
<feature type="coiled-coil region" evidence="3">
    <location>
        <begin position="840"/>
        <end position="874"/>
    </location>
</feature>
<protein>
    <recommendedName>
        <fullName evidence="5">Bromo domain-containing protein</fullName>
    </recommendedName>
</protein>
<dbReference type="PROSITE" id="PS50014">
    <property type="entry name" value="BROMODOMAIN_2"/>
    <property type="match status" value="1"/>
</dbReference>
<evidence type="ECO:0000313" key="7">
    <source>
        <dbReference type="Proteomes" id="UP000826271"/>
    </source>
</evidence>
<feature type="domain" description="Bromo" evidence="5">
    <location>
        <begin position="132"/>
        <end position="205"/>
    </location>
</feature>
<dbReference type="SUPFAM" id="SSF47370">
    <property type="entry name" value="Bromodomain"/>
    <property type="match status" value="1"/>
</dbReference>
<evidence type="ECO:0000313" key="6">
    <source>
        <dbReference type="EMBL" id="KAG8368847.1"/>
    </source>
</evidence>
<feature type="region of interest" description="Disordered" evidence="4">
    <location>
        <begin position="90"/>
        <end position="120"/>
    </location>
</feature>
<dbReference type="Pfam" id="PF00439">
    <property type="entry name" value="Bromodomain"/>
    <property type="match status" value="1"/>
</dbReference>
<dbReference type="InterPro" id="IPR018359">
    <property type="entry name" value="Bromodomain_CS"/>
</dbReference>
<dbReference type="InterPro" id="IPR001487">
    <property type="entry name" value="Bromodomain"/>
</dbReference>
<feature type="region of interest" description="Disordered" evidence="4">
    <location>
        <begin position="457"/>
        <end position="516"/>
    </location>
</feature>
<dbReference type="PRINTS" id="PR00503">
    <property type="entry name" value="BROMODOMAIN"/>
</dbReference>
<dbReference type="PROSITE" id="PS00633">
    <property type="entry name" value="BROMODOMAIN_1"/>
    <property type="match status" value="1"/>
</dbReference>
<comment type="caution">
    <text evidence="6">The sequence shown here is derived from an EMBL/GenBank/DDBJ whole genome shotgun (WGS) entry which is preliminary data.</text>
</comment>
<evidence type="ECO:0000259" key="5">
    <source>
        <dbReference type="PROSITE" id="PS50014"/>
    </source>
</evidence>
<name>A0AAV6WKC3_9LAMI</name>
<accession>A0AAV6WKC3</accession>
<evidence type="ECO:0000256" key="4">
    <source>
        <dbReference type="SAM" id="MobiDB-lite"/>
    </source>
</evidence>
<evidence type="ECO:0000256" key="3">
    <source>
        <dbReference type="SAM" id="Coils"/>
    </source>
</evidence>
<dbReference type="InterPro" id="IPR004252">
    <property type="entry name" value="Probable_transposase_24"/>
</dbReference>
<dbReference type="EMBL" id="WHWC01000015">
    <property type="protein sequence ID" value="KAG8368847.1"/>
    <property type="molecule type" value="Genomic_DNA"/>
</dbReference>
<dbReference type="Proteomes" id="UP000826271">
    <property type="component" value="Unassembled WGS sequence"/>
</dbReference>